<proteinExistence type="predicted"/>
<dbReference type="eggNOG" id="KOG2064">
    <property type="taxonomic scope" value="Eukaryota"/>
</dbReference>
<keyword evidence="3" id="KW-1185">Reference proteome</keyword>
<dbReference type="Pfam" id="PF05028">
    <property type="entry name" value="PARG_cat_C"/>
    <property type="match status" value="1"/>
</dbReference>
<organism evidence="2 3">
    <name type="scientific">Daphnia pulex</name>
    <name type="common">Water flea</name>
    <dbReference type="NCBI Taxonomy" id="6669"/>
    <lineage>
        <taxon>Eukaryota</taxon>
        <taxon>Metazoa</taxon>
        <taxon>Ecdysozoa</taxon>
        <taxon>Arthropoda</taxon>
        <taxon>Crustacea</taxon>
        <taxon>Branchiopoda</taxon>
        <taxon>Diplostraca</taxon>
        <taxon>Cladocera</taxon>
        <taxon>Anomopoda</taxon>
        <taxon>Daphniidae</taxon>
        <taxon>Daphnia</taxon>
    </lineage>
</organism>
<dbReference type="HOGENOM" id="CLU_1588176_0_0_1"/>
<dbReference type="EMBL" id="GL732546">
    <property type="protein sequence ID" value="EFX80636.1"/>
    <property type="molecule type" value="Genomic_DNA"/>
</dbReference>
<dbReference type="GO" id="GO:0006282">
    <property type="term" value="P:regulation of DNA repair"/>
    <property type="evidence" value="ECO:0007669"/>
    <property type="project" value="InterPro"/>
</dbReference>
<dbReference type="KEGG" id="dpx:DAPPUDRAFT_303826"/>
<dbReference type="AlphaFoldDB" id="E9GI87"/>
<name>E9GI87_DAPPU</name>
<dbReference type="InterPro" id="IPR046372">
    <property type="entry name" value="PARG_cat_C"/>
</dbReference>
<dbReference type="InParanoid" id="E9GI87"/>
<accession>E9GI87</accession>
<feature type="domain" description="PARG catalytic Macro" evidence="1">
    <location>
        <begin position="22"/>
        <end position="67"/>
    </location>
</feature>
<dbReference type="STRING" id="6669.E9GI87"/>
<evidence type="ECO:0000259" key="1">
    <source>
        <dbReference type="Pfam" id="PF05028"/>
    </source>
</evidence>
<dbReference type="PANTHER" id="PTHR12837:SF14">
    <property type="entry name" value="POLY(ADP-RIBOSE) GLYCOHYDROLASE"/>
    <property type="match status" value="1"/>
</dbReference>
<protein>
    <recommendedName>
        <fullName evidence="1">PARG catalytic Macro domain-containing protein</fullName>
    </recommendedName>
</protein>
<dbReference type="InterPro" id="IPR007724">
    <property type="entry name" value="Poly_GlycHdrlase"/>
</dbReference>
<gene>
    <name evidence="2" type="ORF">DAPPUDRAFT_303826</name>
</gene>
<dbReference type="PANTHER" id="PTHR12837">
    <property type="entry name" value="POLY ADP-RIBOSE GLYCOHYDROLASE"/>
    <property type="match status" value="1"/>
</dbReference>
<sequence>MTNGNPIRDDEKPFRHVNGGLLPIITGNWGCGSSGGGDAQLKSMLQWLAASRSGAPSLVYYTAGATSVVKLDIVCRVIMDRQWTVGDLAGALLRYCRARLDPRRLDLISRLETHYQAVIAGSSSSGVDAAQRHMSLSTSAECPAANPGTDRLLFDELLGQYPLKQTEL</sequence>
<dbReference type="GO" id="GO:0005975">
    <property type="term" value="P:carbohydrate metabolic process"/>
    <property type="evidence" value="ECO:0007669"/>
    <property type="project" value="InterPro"/>
</dbReference>
<evidence type="ECO:0000313" key="2">
    <source>
        <dbReference type="EMBL" id="EFX80636.1"/>
    </source>
</evidence>
<reference evidence="2 3" key="1">
    <citation type="journal article" date="2011" name="Science">
        <title>The ecoresponsive genome of Daphnia pulex.</title>
        <authorList>
            <person name="Colbourne J.K."/>
            <person name="Pfrender M.E."/>
            <person name="Gilbert D."/>
            <person name="Thomas W.K."/>
            <person name="Tucker A."/>
            <person name="Oakley T.H."/>
            <person name="Tokishita S."/>
            <person name="Aerts A."/>
            <person name="Arnold G.J."/>
            <person name="Basu M.K."/>
            <person name="Bauer D.J."/>
            <person name="Caceres C.E."/>
            <person name="Carmel L."/>
            <person name="Casola C."/>
            <person name="Choi J.H."/>
            <person name="Detter J.C."/>
            <person name="Dong Q."/>
            <person name="Dusheyko S."/>
            <person name="Eads B.D."/>
            <person name="Frohlich T."/>
            <person name="Geiler-Samerotte K.A."/>
            <person name="Gerlach D."/>
            <person name="Hatcher P."/>
            <person name="Jogdeo S."/>
            <person name="Krijgsveld J."/>
            <person name="Kriventseva E.V."/>
            <person name="Kultz D."/>
            <person name="Laforsch C."/>
            <person name="Lindquist E."/>
            <person name="Lopez J."/>
            <person name="Manak J.R."/>
            <person name="Muller J."/>
            <person name="Pangilinan J."/>
            <person name="Patwardhan R.P."/>
            <person name="Pitluck S."/>
            <person name="Pritham E.J."/>
            <person name="Rechtsteiner A."/>
            <person name="Rho M."/>
            <person name="Rogozin I.B."/>
            <person name="Sakarya O."/>
            <person name="Salamov A."/>
            <person name="Schaack S."/>
            <person name="Shapiro H."/>
            <person name="Shiga Y."/>
            <person name="Skalitzky C."/>
            <person name="Smith Z."/>
            <person name="Souvorov A."/>
            <person name="Sung W."/>
            <person name="Tang Z."/>
            <person name="Tsuchiya D."/>
            <person name="Tu H."/>
            <person name="Vos H."/>
            <person name="Wang M."/>
            <person name="Wolf Y.I."/>
            <person name="Yamagata H."/>
            <person name="Yamada T."/>
            <person name="Ye Y."/>
            <person name="Shaw J.R."/>
            <person name="Andrews J."/>
            <person name="Crease T.J."/>
            <person name="Tang H."/>
            <person name="Lucas S.M."/>
            <person name="Robertson H.M."/>
            <person name="Bork P."/>
            <person name="Koonin E.V."/>
            <person name="Zdobnov E.M."/>
            <person name="Grigoriev I.V."/>
            <person name="Lynch M."/>
            <person name="Boore J.L."/>
        </authorList>
    </citation>
    <scope>NUCLEOTIDE SEQUENCE [LARGE SCALE GENOMIC DNA]</scope>
</reference>
<dbReference type="GO" id="GO:0004649">
    <property type="term" value="F:poly(ADP-ribose) glycohydrolase activity"/>
    <property type="evidence" value="ECO:0007669"/>
    <property type="project" value="InterPro"/>
</dbReference>
<dbReference type="OrthoDB" id="6353065at2759"/>
<evidence type="ECO:0000313" key="3">
    <source>
        <dbReference type="Proteomes" id="UP000000305"/>
    </source>
</evidence>
<dbReference type="Proteomes" id="UP000000305">
    <property type="component" value="Unassembled WGS sequence"/>
</dbReference>